<sequence length="141" mass="16893">MEWKSRIEEASLEYESALQKYINLMDKWNKLKYEDMSKTYLEKSEHLLLQAQVANLQAKITKLSCRIKMFKETPTTIDAFRLLNQVIEEKLKAVTNEIHQKEELKKLYENLKNTEYDEVVKNYTELCKAVKKREQMLNILK</sequence>
<evidence type="ECO:0000313" key="2">
    <source>
        <dbReference type="EMBL" id="EFN84294.1"/>
    </source>
</evidence>
<gene>
    <name evidence="2" type="ORF">EAI_10083</name>
</gene>
<feature type="coiled-coil region" evidence="1">
    <location>
        <begin position="53"/>
        <end position="114"/>
    </location>
</feature>
<dbReference type="InParanoid" id="E2BJE4"/>
<dbReference type="Proteomes" id="UP000008237">
    <property type="component" value="Unassembled WGS sequence"/>
</dbReference>
<name>E2BJE4_HARSA</name>
<keyword evidence="3" id="KW-1185">Reference proteome</keyword>
<evidence type="ECO:0000256" key="1">
    <source>
        <dbReference type="SAM" id="Coils"/>
    </source>
</evidence>
<organism evidence="3">
    <name type="scientific">Harpegnathos saltator</name>
    <name type="common">Jerdon's jumping ant</name>
    <dbReference type="NCBI Taxonomy" id="610380"/>
    <lineage>
        <taxon>Eukaryota</taxon>
        <taxon>Metazoa</taxon>
        <taxon>Ecdysozoa</taxon>
        <taxon>Arthropoda</taxon>
        <taxon>Hexapoda</taxon>
        <taxon>Insecta</taxon>
        <taxon>Pterygota</taxon>
        <taxon>Neoptera</taxon>
        <taxon>Endopterygota</taxon>
        <taxon>Hymenoptera</taxon>
        <taxon>Apocrita</taxon>
        <taxon>Aculeata</taxon>
        <taxon>Formicoidea</taxon>
        <taxon>Formicidae</taxon>
        <taxon>Ponerinae</taxon>
        <taxon>Ponerini</taxon>
        <taxon>Harpegnathos</taxon>
    </lineage>
</organism>
<reference evidence="2 3" key="1">
    <citation type="journal article" date="2010" name="Science">
        <title>Genomic comparison of the ants Camponotus floridanus and Harpegnathos saltator.</title>
        <authorList>
            <person name="Bonasio R."/>
            <person name="Zhang G."/>
            <person name="Ye C."/>
            <person name="Mutti N.S."/>
            <person name="Fang X."/>
            <person name="Qin N."/>
            <person name="Donahue G."/>
            <person name="Yang P."/>
            <person name="Li Q."/>
            <person name="Li C."/>
            <person name="Zhang P."/>
            <person name="Huang Z."/>
            <person name="Berger S.L."/>
            <person name="Reinberg D."/>
            <person name="Wang J."/>
            <person name="Liebig J."/>
        </authorList>
    </citation>
    <scope>NUCLEOTIDE SEQUENCE [LARGE SCALE GENOMIC DNA]</scope>
    <source>
        <strain evidence="2 3">R22 G/1</strain>
    </source>
</reference>
<proteinExistence type="predicted"/>
<dbReference type="OrthoDB" id="7696867at2759"/>
<protein>
    <submittedName>
        <fullName evidence="2">Uncharacterized protein</fullName>
    </submittedName>
</protein>
<accession>E2BJE4</accession>
<keyword evidence="1" id="KW-0175">Coiled coil</keyword>
<dbReference type="EMBL" id="GL448558">
    <property type="protein sequence ID" value="EFN84294.1"/>
    <property type="molecule type" value="Genomic_DNA"/>
</dbReference>
<evidence type="ECO:0000313" key="3">
    <source>
        <dbReference type="Proteomes" id="UP000008237"/>
    </source>
</evidence>
<dbReference type="AlphaFoldDB" id="E2BJE4"/>